<dbReference type="AlphaFoldDB" id="A0A0C9TX02"/>
<dbReference type="OrthoDB" id="2647035at2759"/>
<dbReference type="PANTHER" id="PTHR10039">
    <property type="entry name" value="AMELOGENIN"/>
    <property type="match status" value="1"/>
</dbReference>
<organism evidence="4 5">
    <name type="scientific">Paxillus involutus ATCC 200175</name>
    <dbReference type="NCBI Taxonomy" id="664439"/>
    <lineage>
        <taxon>Eukaryota</taxon>
        <taxon>Fungi</taxon>
        <taxon>Dikarya</taxon>
        <taxon>Basidiomycota</taxon>
        <taxon>Agaricomycotina</taxon>
        <taxon>Agaricomycetes</taxon>
        <taxon>Agaricomycetidae</taxon>
        <taxon>Boletales</taxon>
        <taxon>Paxilineae</taxon>
        <taxon>Paxillaceae</taxon>
        <taxon>Paxillus</taxon>
    </lineage>
</organism>
<dbReference type="PANTHER" id="PTHR10039:SF16">
    <property type="entry name" value="GPI INOSITOL-DEACYLASE"/>
    <property type="match status" value="1"/>
</dbReference>
<keyword evidence="1" id="KW-0677">Repeat</keyword>
<dbReference type="HOGENOM" id="CLU_287529_0_0_1"/>
<name>A0A0C9TX02_PAXIN</name>
<evidence type="ECO:0000259" key="3">
    <source>
        <dbReference type="Pfam" id="PF24883"/>
    </source>
</evidence>
<dbReference type="SUPFAM" id="SSF52540">
    <property type="entry name" value="P-loop containing nucleoside triphosphate hydrolases"/>
    <property type="match status" value="1"/>
</dbReference>
<feature type="non-terminal residue" evidence="4">
    <location>
        <position position="1072"/>
    </location>
</feature>
<keyword evidence="5" id="KW-1185">Reference proteome</keyword>
<proteinExistence type="predicted"/>
<reference evidence="4 5" key="1">
    <citation type="submission" date="2014-06" db="EMBL/GenBank/DDBJ databases">
        <authorList>
            <consortium name="DOE Joint Genome Institute"/>
            <person name="Kuo A."/>
            <person name="Kohler A."/>
            <person name="Nagy L.G."/>
            <person name="Floudas D."/>
            <person name="Copeland A."/>
            <person name="Barry K.W."/>
            <person name="Cichocki N."/>
            <person name="Veneault-Fourrey C."/>
            <person name="LaButti K."/>
            <person name="Lindquist E.A."/>
            <person name="Lipzen A."/>
            <person name="Lundell T."/>
            <person name="Morin E."/>
            <person name="Murat C."/>
            <person name="Sun H."/>
            <person name="Tunlid A."/>
            <person name="Henrissat B."/>
            <person name="Grigoriev I.V."/>
            <person name="Hibbett D.S."/>
            <person name="Martin F."/>
            <person name="Nordberg H.P."/>
            <person name="Cantor M.N."/>
            <person name="Hua S.X."/>
        </authorList>
    </citation>
    <scope>NUCLEOTIDE SEQUENCE [LARGE SCALE GENOMIC DNA]</scope>
    <source>
        <strain evidence="4 5">ATCC 200175</strain>
    </source>
</reference>
<feature type="compositionally biased region" description="Polar residues" evidence="2">
    <location>
        <begin position="185"/>
        <end position="195"/>
    </location>
</feature>
<evidence type="ECO:0000256" key="2">
    <source>
        <dbReference type="SAM" id="MobiDB-lite"/>
    </source>
</evidence>
<dbReference type="Pfam" id="PF24883">
    <property type="entry name" value="NPHP3_N"/>
    <property type="match status" value="1"/>
</dbReference>
<feature type="compositionally biased region" description="Polar residues" evidence="2">
    <location>
        <begin position="951"/>
        <end position="968"/>
    </location>
</feature>
<reference evidence="5" key="2">
    <citation type="submission" date="2015-01" db="EMBL/GenBank/DDBJ databases">
        <title>Evolutionary Origins and Diversification of the Mycorrhizal Mutualists.</title>
        <authorList>
            <consortium name="DOE Joint Genome Institute"/>
            <consortium name="Mycorrhizal Genomics Consortium"/>
            <person name="Kohler A."/>
            <person name="Kuo A."/>
            <person name="Nagy L.G."/>
            <person name="Floudas D."/>
            <person name="Copeland A."/>
            <person name="Barry K.W."/>
            <person name="Cichocki N."/>
            <person name="Veneault-Fourrey C."/>
            <person name="LaButti K."/>
            <person name="Lindquist E.A."/>
            <person name="Lipzen A."/>
            <person name="Lundell T."/>
            <person name="Morin E."/>
            <person name="Murat C."/>
            <person name="Riley R."/>
            <person name="Ohm R."/>
            <person name="Sun H."/>
            <person name="Tunlid A."/>
            <person name="Henrissat B."/>
            <person name="Grigoriev I.V."/>
            <person name="Hibbett D.S."/>
            <person name="Martin F."/>
        </authorList>
    </citation>
    <scope>NUCLEOTIDE SEQUENCE [LARGE SCALE GENOMIC DNA]</scope>
    <source>
        <strain evidence="5">ATCC 200175</strain>
    </source>
</reference>
<dbReference type="InterPro" id="IPR056884">
    <property type="entry name" value="NPHP3-like_N"/>
</dbReference>
<feature type="domain" description="Nephrocystin 3-like N-terminal" evidence="3">
    <location>
        <begin position="259"/>
        <end position="422"/>
    </location>
</feature>
<gene>
    <name evidence="4" type="ORF">PAXINDRAFT_15228</name>
</gene>
<feature type="compositionally biased region" description="Polar residues" evidence="2">
    <location>
        <begin position="1045"/>
        <end position="1061"/>
    </location>
</feature>
<feature type="compositionally biased region" description="Basic and acidic residues" evidence="2">
    <location>
        <begin position="155"/>
        <end position="174"/>
    </location>
</feature>
<accession>A0A0C9TX02</accession>
<dbReference type="EMBL" id="KN819371">
    <property type="protein sequence ID" value="KIJ11896.1"/>
    <property type="molecule type" value="Genomic_DNA"/>
</dbReference>
<dbReference type="InterPro" id="IPR027417">
    <property type="entry name" value="P-loop_NTPase"/>
</dbReference>
<evidence type="ECO:0000313" key="5">
    <source>
        <dbReference type="Proteomes" id="UP000053647"/>
    </source>
</evidence>
<feature type="compositionally biased region" description="Polar residues" evidence="2">
    <location>
        <begin position="203"/>
        <end position="218"/>
    </location>
</feature>
<feature type="region of interest" description="Disordered" evidence="2">
    <location>
        <begin position="937"/>
        <end position="1072"/>
    </location>
</feature>
<dbReference type="Gene3D" id="3.40.50.300">
    <property type="entry name" value="P-loop containing nucleotide triphosphate hydrolases"/>
    <property type="match status" value="1"/>
</dbReference>
<evidence type="ECO:0000313" key="4">
    <source>
        <dbReference type="EMBL" id="KIJ11896.1"/>
    </source>
</evidence>
<dbReference type="Proteomes" id="UP000053647">
    <property type="component" value="Unassembled WGS sequence"/>
</dbReference>
<evidence type="ECO:0000256" key="1">
    <source>
        <dbReference type="ARBA" id="ARBA00022737"/>
    </source>
</evidence>
<protein>
    <recommendedName>
        <fullName evidence="3">Nephrocystin 3-like N-terminal domain-containing protein</fullName>
    </recommendedName>
</protein>
<feature type="region of interest" description="Disordered" evidence="2">
    <location>
        <begin position="144"/>
        <end position="228"/>
    </location>
</feature>
<sequence>MTTDNVSAAQTLLNIAQVSQQLITATTGYAKGVENTPNTHIQLEGQLQHIVAVSNLALEVVNGSSSLSNGPDIDPCLVEWLFSDEPGTCLATLKAMENLLKPQPLQLPFAPEDKIQEAITLFNLHGAKFHFLLTPDIWNQGNEVIQGRTPGTEGRFNDNKTDGQDNKQDQRHVDSNTMQDVEGQQKVTRYRTFSNDGGAKDIQPNQSEGGAGMTTTGNELGPERKKEVDPKEVDEFLRWLDGLDCTLQHEATLALRQVDTCTWLPETDVYQSWSRGDISFVWLEGKAGSGKSVLASSVIDGLEHARNDGEAPAFFYCDLGNERSTNAAEVMRSLIAQLLRLQGVDGVDCLEAVSELVDHKAEGAGPPDDMNLLTRLVCRAAQKLKQPLIVIDALDECEDVEKLANAVKQLNDGHIRLFVTSRPERIIRETLSDLPSISLQNMSDAVWADMARHITIELDSRQWLTTLKSDFEEEIYYALLLGADGMFRWVQYQIDTLAECMSAGEIRERLNSFPTGLDDTYERMLLKIDGNEMERTFVQRTLVWLVAALEPLELSVIMEALKIDLVRRTLDDDMVPTENVLLDALGSLVTHDIETGIVSLTHSSVKDYLTGEVVDAQPPQCYVGSQEDAHEQLARLCMCYMSLFDSESVENKHSSSHLIDNTVIFSEEEEPSADEEASFDVSPPSHSLLRYALSWGCHHLAHLGRDHDLVLDDMEALQVNIRHHPQKWETISTIFSRDDAIMFDDHLQHWFDLKHDFMLYNLVRFASVSLLERYLDRAPPMPEDGTNPLVYTAQYNKAQHAQILLSHGWQAQKSRASSSSSFLDQPAILVAEPSRNDEMDRFWDSQPDILHTGPHRNEQPSSQPRRVFNKVKVAFTNFFARKPAVSAQTNPGRETVEAVEVAAGKDKVFWIVFERIVWTPVNTLLFMLFYCRKPGPQDSGGFAPVNRDTRANSSRTRAGNAARNQTARPETAGGVENAAVGPDSLPTPAGNSVIRTQPERTAPIGLSGTENLGAGRDASPTSPGNSEIRNKPESIEMVVIRPSPISETSTVSGYASPQYTPSKGLLSPVVAA</sequence>